<keyword evidence="12 24" id="KW-0547">Nucleotide-binding</keyword>
<evidence type="ECO:0000256" key="4">
    <source>
        <dbReference type="ARBA" id="ARBA00010791"/>
    </source>
</evidence>
<comment type="subcellular location">
    <subcellularLocation>
        <location evidence="2">Chromosome</location>
    </subcellularLocation>
    <subcellularLocation>
        <location evidence="3">Cytoplasm</location>
        <location evidence="3">Cytoskeleton</location>
        <location evidence="3">Microtubule organizing center</location>
        <location evidence="3">Centrosome</location>
    </subcellularLocation>
    <subcellularLocation>
        <location evidence="1">Nucleus</location>
    </subcellularLocation>
</comment>
<proteinExistence type="inferred from homology"/>
<dbReference type="PROSITE" id="PS50011">
    <property type="entry name" value="PROTEIN_KINASE_DOM"/>
    <property type="match status" value="1"/>
</dbReference>
<name>A0A674MM85_TAKRU</name>
<evidence type="ECO:0000259" key="27">
    <source>
        <dbReference type="PROSITE" id="PS50011"/>
    </source>
</evidence>
<dbReference type="InterPro" id="IPR017441">
    <property type="entry name" value="Protein_kinase_ATP_BS"/>
</dbReference>
<sequence>MNSQQRLMFVFRCCVSSASMAVPFVQDWDLVQTLGEGAYGEVRLLVNRLTEEAVAVKVIDTSQAKDCADNVKKEVCIHKMLSHANIVRFFGHRKEGLTVYLFLEYCSGGELFDRIEPDVGMPESDAHRFFLQLISAVEYLHNTGITHRDIKPENILLDEKDNLKLTDFGLATMFRFKGRERRLNRLCGTLPYVAPEVLSPDEYRAQPADIWACGIVLTAMLAGELPWDQPTESCQEYSDWLQKKTYLPPWKKIEPMPLRLLSKLLLASPKLRITVADLQIDRWFSQGKSRYRNNRYGSDFIVKRLDWGQQYSFLRLLSFCSDDRMQFSSSQPDFGAGGWEGVLITGPTEAHVSFSQPIKPEHMLLCSQLLGTPGASQTLLQRLVKRLTRFFTTVNADASLSALKGASLISHFQVTVNTLDKRNNKLIFKVHLLEMDQRVLLDFRLSKGDGLEFKRLFIKIKQKLGDIISNQKIT</sequence>
<dbReference type="Ensembl" id="ENSTRUT00000074308.1">
    <property type="protein sequence ID" value="ENSTRUP00000062258.1"/>
    <property type="gene ID" value="ENSTRUG00000017122.3"/>
</dbReference>
<evidence type="ECO:0000256" key="22">
    <source>
        <dbReference type="ARBA" id="ARBA00048679"/>
    </source>
</evidence>
<dbReference type="GO" id="GO:0005737">
    <property type="term" value="C:cytoplasm"/>
    <property type="evidence" value="ECO:0007669"/>
    <property type="project" value="TreeGrafter"/>
</dbReference>
<organism evidence="28 29">
    <name type="scientific">Takifugu rubripes</name>
    <name type="common">Japanese pufferfish</name>
    <name type="synonym">Fugu rubripes</name>
    <dbReference type="NCBI Taxonomy" id="31033"/>
    <lineage>
        <taxon>Eukaryota</taxon>
        <taxon>Metazoa</taxon>
        <taxon>Chordata</taxon>
        <taxon>Craniata</taxon>
        <taxon>Vertebrata</taxon>
        <taxon>Euteleostomi</taxon>
        <taxon>Actinopterygii</taxon>
        <taxon>Neopterygii</taxon>
        <taxon>Teleostei</taxon>
        <taxon>Neoteleostei</taxon>
        <taxon>Acanthomorphata</taxon>
        <taxon>Eupercaria</taxon>
        <taxon>Tetraodontiformes</taxon>
        <taxon>Tetradontoidea</taxon>
        <taxon>Tetraodontidae</taxon>
        <taxon>Takifugu</taxon>
    </lineage>
</organism>
<evidence type="ECO:0000256" key="24">
    <source>
        <dbReference type="PROSITE-ProRule" id="PRU10141"/>
    </source>
</evidence>
<dbReference type="PANTHER" id="PTHR24346">
    <property type="entry name" value="MAP/MICROTUBULE AFFINITY-REGULATING KINASE"/>
    <property type="match status" value="1"/>
</dbReference>
<evidence type="ECO:0000256" key="15">
    <source>
        <dbReference type="ARBA" id="ARBA00022840"/>
    </source>
</evidence>
<keyword evidence="7" id="KW-0158">Chromosome</keyword>
<dbReference type="InParanoid" id="A0A674MM85"/>
<dbReference type="FunFam" id="3.30.200.20:FF:000229">
    <property type="entry name" value="Serine/threonine-protein kinase Chk1"/>
    <property type="match status" value="1"/>
</dbReference>
<dbReference type="FunFam" id="1.10.510.10:FF:000301">
    <property type="entry name" value="Serine/threonine-protein kinase Chk1"/>
    <property type="match status" value="1"/>
</dbReference>
<comment type="catalytic activity">
    <reaction evidence="22">
        <text>L-seryl-[protein] + ATP = O-phospho-L-seryl-[protein] + ADP + H(+)</text>
        <dbReference type="Rhea" id="RHEA:17989"/>
        <dbReference type="Rhea" id="RHEA-COMP:9863"/>
        <dbReference type="Rhea" id="RHEA-COMP:11604"/>
        <dbReference type="ChEBI" id="CHEBI:15378"/>
        <dbReference type="ChEBI" id="CHEBI:29999"/>
        <dbReference type="ChEBI" id="CHEBI:30616"/>
        <dbReference type="ChEBI" id="CHEBI:83421"/>
        <dbReference type="ChEBI" id="CHEBI:456216"/>
        <dbReference type="EC" id="2.7.11.1"/>
    </reaction>
</comment>
<evidence type="ECO:0000256" key="21">
    <source>
        <dbReference type="ARBA" id="ARBA00047899"/>
    </source>
</evidence>
<feature type="domain" description="Protein kinase" evidence="27">
    <location>
        <begin position="28"/>
        <end position="284"/>
    </location>
</feature>
<dbReference type="GO" id="GO:0005524">
    <property type="term" value="F:ATP binding"/>
    <property type="evidence" value="ECO:0007669"/>
    <property type="project" value="UniProtKB-UniRule"/>
</dbReference>
<keyword evidence="8" id="KW-0963">Cytoplasm</keyword>
<dbReference type="InterPro" id="IPR008271">
    <property type="entry name" value="Ser/Thr_kinase_AS"/>
</dbReference>
<evidence type="ECO:0000256" key="14">
    <source>
        <dbReference type="ARBA" id="ARBA00022777"/>
    </source>
</evidence>
<evidence type="ECO:0000256" key="1">
    <source>
        <dbReference type="ARBA" id="ARBA00004123"/>
    </source>
</evidence>
<evidence type="ECO:0000256" key="17">
    <source>
        <dbReference type="ARBA" id="ARBA00023242"/>
    </source>
</evidence>
<dbReference type="GO" id="GO:0000077">
    <property type="term" value="P:DNA damage checkpoint signaling"/>
    <property type="evidence" value="ECO:0007669"/>
    <property type="project" value="InterPro"/>
</dbReference>
<accession>A0A674MM85</accession>
<feature type="chain" id="PRO_5025430187" description="Serine/threonine-protein kinase CHK1" evidence="26">
    <location>
        <begin position="21"/>
        <end position="474"/>
    </location>
</feature>
<evidence type="ECO:0000256" key="9">
    <source>
        <dbReference type="ARBA" id="ARBA00022527"/>
    </source>
</evidence>
<keyword evidence="9 25" id="KW-0723">Serine/threonine-protein kinase</keyword>
<dbReference type="GO" id="GO:0005634">
    <property type="term" value="C:nucleus"/>
    <property type="evidence" value="ECO:0007669"/>
    <property type="project" value="UniProtKB-SubCell"/>
</dbReference>
<dbReference type="PANTHER" id="PTHR24346:SF107">
    <property type="entry name" value="SERINE_THREONINE-PROTEIN KINASE CHK1"/>
    <property type="match status" value="1"/>
</dbReference>
<dbReference type="Pfam" id="PF00069">
    <property type="entry name" value="Pkinase"/>
    <property type="match status" value="1"/>
</dbReference>
<evidence type="ECO:0000256" key="13">
    <source>
        <dbReference type="ARBA" id="ARBA00022763"/>
    </source>
</evidence>
<evidence type="ECO:0000256" key="26">
    <source>
        <dbReference type="SAM" id="SignalP"/>
    </source>
</evidence>
<comment type="similarity">
    <text evidence="4">Belongs to the protein kinase superfamily. CAMK Ser/Thr protein kinase family. NIM1 subfamily.</text>
</comment>
<dbReference type="SUPFAM" id="SSF56112">
    <property type="entry name" value="Protein kinase-like (PK-like)"/>
    <property type="match status" value="1"/>
</dbReference>
<evidence type="ECO:0000256" key="19">
    <source>
        <dbReference type="ARBA" id="ARBA00030691"/>
    </source>
</evidence>
<feature type="signal peptide" evidence="26">
    <location>
        <begin position="1"/>
        <end position="20"/>
    </location>
</feature>
<dbReference type="AlphaFoldDB" id="A0A674MM85"/>
<dbReference type="GeneTree" id="ENSGT00940000166239"/>
<dbReference type="Gene3D" id="3.30.200.20">
    <property type="entry name" value="Phosphorylase Kinase, domain 1"/>
    <property type="match status" value="1"/>
</dbReference>
<evidence type="ECO:0000256" key="5">
    <source>
        <dbReference type="ARBA" id="ARBA00012513"/>
    </source>
</evidence>
<reference evidence="28" key="3">
    <citation type="submission" date="2025-09" db="UniProtKB">
        <authorList>
            <consortium name="Ensembl"/>
        </authorList>
    </citation>
    <scope>IDENTIFICATION</scope>
</reference>
<evidence type="ECO:0000256" key="3">
    <source>
        <dbReference type="ARBA" id="ARBA00004300"/>
    </source>
</evidence>
<evidence type="ECO:0000256" key="16">
    <source>
        <dbReference type="ARBA" id="ARBA00023212"/>
    </source>
</evidence>
<evidence type="ECO:0000256" key="8">
    <source>
        <dbReference type="ARBA" id="ARBA00022490"/>
    </source>
</evidence>
<evidence type="ECO:0000256" key="11">
    <source>
        <dbReference type="ARBA" id="ARBA00022679"/>
    </source>
</evidence>
<keyword evidence="29" id="KW-1185">Reference proteome</keyword>
<evidence type="ECO:0000256" key="6">
    <source>
        <dbReference type="ARBA" id="ARBA00022045"/>
    </source>
</evidence>
<evidence type="ECO:0000256" key="10">
    <source>
        <dbReference type="ARBA" id="ARBA00022553"/>
    </source>
</evidence>
<evidence type="ECO:0000256" key="18">
    <source>
        <dbReference type="ARBA" id="ARBA00023306"/>
    </source>
</evidence>
<comment type="catalytic activity">
    <reaction evidence="21">
        <text>L-threonyl-[protein] + ATP = O-phospho-L-threonyl-[protein] + ADP + H(+)</text>
        <dbReference type="Rhea" id="RHEA:46608"/>
        <dbReference type="Rhea" id="RHEA-COMP:11060"/>
        <dbReference type="Rhea" id="RHEA-COMP:11605"/>
        <dbReference type="ChEBI" id="CHEBI:15378"/>
        <dbReference type="ChEBI" id="CHEBI:30013"/>
        <dbReference type="ChEBI" id="CHEBI:30616"/>
        <dbReference type="ChEBI" id="CHEBI:61977"/>
        <dbReference type="ChEBI" id="CHEBI:456216"/>
        <dbReference type="EC" id="2.7.11.1"/>
    </reaction>
</comment>
<dbReference type="EC" id="2.7.11.1" evidence="5"/>
<dbReference type="InterPro" id="IPR000719">
    <property type="entry name" value="Prot_kinase_dom"/>
</dbReference>
<evidence type="ECO:0000256" key="25">
    <source>
        <dbReference type="RuleBase" id="RU000304"/>
    </source>
</evidence>
<gene>
    <name evidence="28" type="primary">chek1</name>
</gene>
<keyword evidence="17" id="KW-0539">Nucleus</keyword>
<dbReference type="Proteomes" id="UP000005226">
    <property type="component" value="Chromosome 15"/>
</dbReference>
<dbReference type="Gene3D" id="1.10.510.10">
    <property type="entry name" value="Transferase(Phosphotransferase) domain 1"/>
    <property type="match status" value="1"/>
</dbReference>
<feature type="binding site" evidence="24">
    <location>
        <position position="57"/>
    </location>
    <ligand>
        <name>ATP</name>
        <dbReference type="ChEBI" id="CHEBI:30616"/>
    </ligand>
</feature>
<evidence type="ECO:0000313" key="28">
    <source>
        <dbReference type="Ensembl" id="ENSTRUP00000062258.1"/>
    </source>
</evidence>
<keyword evidence="26" id="KW-0732">Signal</keyword>
<keyword evidence="15 24" id="KW-0067">ATP-binding</keyword>
<dbReference type="CDD" id="cd14069">
    <property type="entry name" value="STKc_Chk1"/>
    <property type="match status" value="1"/>
</dbReference>
<protein>
    <recommendedName>
        <fullName evidence="23">Serine/threonine-protein kinase CHK1</fullName>
        <ecNumber evidence="5">2.7.11.1</ecNumber>
    </recommendedName>
    <alternativeName>
        <fullName evidence="19">CHK1 checkpoint homolog</fullName>
    </alternativeName>
    <alternativeName>
        <fullName evidence="20">Checkpoint kinase-1</fullName>
    </alternativeName>
    <alternativeName>
        <fullName evidence="6">Serine/threonine-protein kinase Chk1</fullName>
    </alternativeName>
</protein>
<keyword evidence="13" id="KW-0227">DNA damage</keyword>
<dbReference type="GO" id="GO:0005694">
    <property type="term" value="C:chromosome"/>
    <property type="evidence" value="ECO:0007669"/>
    <property type="project" value="UniProtKB-SubCell"/>
</dbReference>
<keyword evidence="14" id="KW-0418">Kinase</keyword>
<dbReference type="FunFam" id="3.30.310.80:FF:000007">
    <property type="entry name" value="Serine/threonine-protein kinase Chk1 isoform 1"/>
    <property type="match status" value="1"/>
</dbReference>
<keyword evidence="11" id="KW-0808">Transferase</keyword>
<keyword evidence="10" id="KW-0597">Phosphoprotein</keyword>
<dbReference type="PROSITE" id="PS00108">
    <property type="entry name" value="PROTEIN_KINASE_ST"/>
    <property type="match status" value="1"/>
</dbReference>
<dbReference type="GO" id="GO:0004674">
    <property type="term" value="F:protein serine/threonine kinase activity"/>
    <property type="evidence" value="ECO:0007669"/>
    <property type="project" value="UniProtKB-KW"/>
</dbReference>
<dbReference type="PROSITE" id="PS00107">
    <property type="entry name" value="PROTEIN_KINASE_ATP"/>
    <property type="match status" value="1"/>
</dbReference>
<dbReference type="InterPro" id="IPR011009">
    <property type="entry name" value="Kinase-like_dom_sf"/>
</dbReference>
<dbReference type="InterPro" id="IPR034670">
    <property type="entry name" value="Chk1_catalytic_dom"/>
</dbReference>
<evidence type="ECO:0000256" key="7">
    <source>
        <dbReference type="ARBA" id="ARBA00022454"/>
    </source>
</evidence>
<dbReference type="OMA" id="GYTCKVG"/>
<dbReference type="SMART" id="SM00220">
    <property type="entry name" value="S_TKc"/>
    <property type="match status" value="1"/>
</dbReference>
<evidence type="ECO:0000256" key="23">
    <source>
        <dbReference type="ARBA" id="ARBA00070697"/>
    </source>
</evidence>
<reference evidence="28" key="2">
    <citation type="submission" date="2025-08" db="UniProtKB">
        <authorList>
            <consortium name="Ensembl"/>
        </authorList>
    </citation>
    <scope>IDENTIFICATION</scope>
</reference>
<reference evidence="28 29" key="1">
    <citation type="journal article" date="2011" name="Genome Biol. Evol.">
        <title>Integration of the genetic map and genome assembly of fugu facilitates insights into distinct features of genome evolution in teleosts and mammals.</title>
        <authorList>
            <person name="Kai W."/>
            <person name="Kikuchi K."/>
            <person name="Tohari S."/>
            <person name="Chew A.K."/>
            <person name="Tay A."/>
            <person name="Fujiwara A."/>
            <person name="Hosoya S."/>
            <person name="Suetake H."/>
            <person name="Naruse K."/>
            <person name="Brenner S."/>
            <person name="Suzuki Y."/>
            <person name="Venkatesh B."/>
        </authorList>
    </citation>
    <scope>NUCLEOTIDE SEQUENCE [LARGE SCALE GENOMIC DNA]</scope>
</reference>
<evidence type="ECO:0000313" key="29">
    <source>
        <dbReference type="Proteomes" id="UP000005226"/>
    </source>
</evidence>
<evidence type="ECO:0000256" key="12">
    <source>
        <dbReference type="ARBA" id="ARBA00022741"/>
    </source>
</evidence>
<evidence type="ECO:0000256" key="2">
    <source>
        <dbReference type="ARBA" id="ARBA00004286"/>
    </source>
</evidence>
<keyword evidence="16" id="KW-0206">Cytoskeleton</keyword>
<keyword evidence="18" id="KW-0131">Cell cycle</keyword>
<dbReference type="GO" id="GO:0005813">
    <property type="term" value="C:centrosome"/>
    <property type="evidence" value="ECO:0007669"/>
    <property type="project" value="UniProtKB-SubCell"/>
</dbReference>
<evidence type="ECO:0000256" key="20">
    <source>
        <dbReference type="ARBA" id="ARBA00032547"/>
    </source>
</evidence>